<dbReference type="InterPro" id="IPR051315">
    <property type="entry name" value="Bact_Chemotaxis_CheA"/>
</dbReference>
<dbReference type="InterPro" id="IPR035965">
    <property type="entry name" value="PAS-like_dom_sf"/>
</dbReference>
<dbReference type="RefSeq" id="WP_014295748.1">
    <property type="nucleotide sequence ID" value="NC_016751.1"/>
</dbReference>
<dbReference type="InterPro" id="IPR000014">
    <property type="entry name" value="PAS"/>
</dbReference>
<dbReference type="PROSITE" id="PS50109">
    <property type="entry name" value="HIS_KIN"/>
    <property type="match status" value="1"/>
</dbReference>
<reference evidence="9" key="2">
    <citation type="submission" date="2012-01" db="EMBL/GenBank/DDBJ databases">
        <title>Complete sequence of chromosome of Marinitoga piezophila KA3.</title>
        <authorList>
            <person name="Lucas S."/>
            <person name="Han J."/>
            <person name="Lapidus A."/>
            <person name="Cheng J.-F."/>
            <person name="Goodwin L."/>
            <person name="Pitluck S."/>
            <person name="Peters L."/>
            <person name="Mikhailova N."/>
            <person name="Teshima H."/>
            <person name="Detter J.C."/>
            <person name="Han C."/>
            <person name="Tapia R."/>
            <person name="Land M."/>
            <person name="Hauser L."/>
            <person name="Kyrpides N."/>
            <person name="Ivanova N."/>
            <person name="Pagani I."/>
            <person name="Jebbar M."/>
            <person name="Vannier P."/>
            <person name="Oger P."/>
            <person name="Cario A."/>
            <person name="Bartlett D."/>
            <person name="Noll K.M."/>
            <person name="Woyke T."/>
        </authorList>
    </citation>
    <scope>NUCLEOTIDE SEQUENCE [LARGE SCALE GENOMIC DNA]</scope>
    <source>
        <strain evidence="9">DSM 14283 / JCM 11233 / KA3</strain>
    </source>
</reference>
<accession>H2J3N2</accession>
<evidence type="ECO:0000313" key="8">
    <source>
        <dbReference type="EMBL" id="AEX84676.1"/>
    </source>
</evidence>
<dbReference type="SMART" id="SM00387">
    <property type="entry name" value="HATPase_c"/>
    <property type="match status" value="1"/>
</dbReference>
<dbReference type="OrthoDB" id="48963at2"/>
<dbReference type="KEGG" id="mpz:Marpi_0224"/>
<dbReference type="Gene3D" id="3.30.565.10">
    <property type="entry name" value="Histidine kinase-like ATPase, C-terminal domain"/>
    <property type="match status" value="1"/>
</dbReference>
<dbReference type="AlphaFoldDB" id="H2J3N2"/>
<organism evidence="8 9">
    <name type="scientific">Marinitoga piezophila (strain DSM 14283 / JCM 11233 / KA3)</name>
    <dbReference type="NCBI Taxonomy" id="443254"/>
    <lineage>
        <taxon>Bacteria</taxon>
        <taxon>Thermotogati</taxon>
        <taxon>Thermotogota</taxon>
        <taxon>Thermotogae</taxon>
        <taxon>Petrotogales</taxon>
        <taxon>Petrotogaceae</taxon>
        <taxon>Marinitoga</taxon>
    </lineage>
</organism>
<dbReference type="HOGENOM" id="CLU_020571_0_0_0"/>
<protein>
    <recommendedName>
        <fullName evidence="2">histidine kinase</fullName>
        <ecNumber evidence="2">2.7.13.3</ecNumber>
    </recommendedName>
</protein>
<dbReference type="SUPFAM" id="SSF55874">
    <property type="entry name" value="ATPase domain of HSP90 chaperone/DNA topoisomerase II/histidine kinase"/>
    <property type="match status" value="1"/>
</dbReference>
<keyword evidence="6" id="KW-0175">Coiled coil</keyword>
<dbReference type="FunFam" id="3.30.565.10:FF:000016">
    <property type="entry name" value="Chemotaxis protein CheA, putative"/>
    <property type="match status" value="1"/>
</dbReference>
<dbReference type="SUPFAM" id="SSF55785">
    <property type="entry name" value="PYP-like sensor domain (PAS domain)"/>
    <property type="match status" value="1"/>
</dbReference>
<evidence type="ECO:0000313" key="9">
    <source>
        <dbReference type="Proteomes" id="UP000007161"/>
    </source>
</evidence>
<reference evidence="8 9" key="1">
    <citation type="journal article" date="2012" name="J. Bacteriol.">
        <title>Complete Genome Sequence of the Thermophilic, Piezophilic, Heterotrophic Bacterium Marinitoga piezophila KA3.</title>
        <authorList>
            <person name="Lucas S."/>
            <person name="Han J."/>
            <person name="Lapidus A."/>
            <person name="Cheng J.F."/>
            <person name="Goodwin L.A."/>
            <person name="Pitluck S."/>
            <person name="Peters L."/>
            <person name="Mikhailova N."/>
            <person name="Teshima H."/>
            <person name="Detter J.C."/>
            <person name="Han C."/>
            <person name="Tapia R."/>
            <person name="Land M."/>
            <person name="Hauser L."/>
            <person name="Kyrpides N.C."/>
            <person name="Ivanova N."/>
            <person name="Pagani I."/>
            <person name="Vannier P."/>
            <person name="Oger P."/>
            <person name="Bartlett D.H."/>
            <person name="Noll K.M."/>
            <person name="Woyke T."/>
            <person name="Jebbar M."/>
        </authorList>
    </citation>
    <scope>NUCLEOTIDE SEQUENCE [LARGE SCALE GENOMIC DNA]</scope>
    <source>
        <strain evidence="9">DSM 14283 / JCM 11233 / KA3</strain>
    </source>
</reference>
<dbReference type="InterPro" id="IPR036890">
    <property type="entry name" value="HATPase_C_sf"/>
</dbReference>
<dbReference type="PANTHER" id="PTHR43395">
    <property type="entry name" value="SENSOR HISTIDINE KINASE CHEA"/>
    <property type="match status" value="1"/>
</dbReference>
<keyword evidence="3" id="KW-0597">Phosphoprotein</keyword>
<dbReference type="PANTHER" id="PTHR43395:SF10">
    <property type="entry name" value="CHEMOTAXIS PROTEIN CHEA"/>
    <property type="match status" value="1"/>
</dbReference>
<proteinExistence type="predicted"/>
<keyword evidence="4" id="KW-0808">Transferase</keyword>
<feature type="coiled-coil region" evidence="6">
    <location>
        <begin position="175"/>
        <end position="202"/>
    </location>
</feature>
<dbReference type="EMBL" id="CP003257">
    <property type="protein sequence ID" value="AEX84676.1"/>
    <property type="molecule type" value="Genomic_DNA"/>
</dbReference>
<feature type="domain" description="Histidine kinase" evidence="7">
    <location>
        <begin position="403"/>
        <end position="532"/>
    </location>
</feature>
<evidence type="ECO:0000256" key="4">
    <source>
        <dbReference type="ARBA" id="ARBA00022679"/>
    </source>
</evidence>
<dbReference type="eggNOG" id="COG0643">
    <property type="taxonomic scope" value="Bacteria"/>
</dbReference>
<evidence type="ECO:0000256" key="6">
    <source>
        <dbReference type="SAM" id="Coils"/>
    </source>
</evidence>
<keyword evidence="9" id="KW-1185">Reference proteome</keyword>
<evidence type="ECO:0000256" key="2">
    <source>
        <dbReference type="ARBA" id="ARBA00012438"/>
    </source>
</evidence>
<keyword evidence="5" id="KW-0418">Kinase</keyword>
<name>H2J3N2_MARPK</name>
<dbReference type="Pfam" id="PF02518">
    <property type="entry name" value="HATPase_c"/>
    <property type="match status" value="1"/>
</dbReference>
<sequence>MKNMSENIFFNEINNLKEHEEFIKKDISYEELKSHYNDLIKSYKRLLKQTQKISKISDINHRLLNETKTHLKLLLDNSEEGFLAFGKDFLVYNEYSHECLNIFNMEDISKKNIFELLFEKDYDIEKRIFEHIFEDSEKEDVYLELLPQEIKRKDKILKVRYKIIYMNSEKRIMCIIKDITEKKQLEKNLEMEKNNNKMLLNVIIYKDLVKKYIDDYLQYVTSKIYEDIELYTIEKFISEFYRKIHTYKGIFLQWNMLKFGKELDKLENEINILKESNIKSKAEIISFIKKKKMDTYLMYELDLIKKVLGKEFLNNEMIWVDKKKILSLEEYVQKSIPEDQAEYILKELKRLYYKDFNNLFNMYKNYTIDLAEKFEKKIDNFIVEVDDNILFDPEIFYNFNKSLIHIFRNIIVHGIEYPQERSILGKSYGGNIYCKVYTENNEIHIKISDDGKGIDKQKLKEKAEKENIKEKDILNLIFRDGITTKENPDEYGGKGVGLSAVKEEIEKLNGKILVYSEENKGTTFEFILPENF</sequence>
<comment type="catalytic activity">
    <reaction evidence="1">
        <text>ATP + protein L-histidine = ADP + protein N-phospho-L-histidine.</text>
        <dbReference type="EC" id="2.7.13.3"/>
    </reaction>
</comment>
<dbReference type="Proteomes" id="UP000007161">
    <property type="component" value="Chromosome"/>
</dbReference>
<gene>
    <name evidence="8" type="ordered locus">Marpi_0224</name>
</gene>
<dbReference type="EC" id="2.7.13.3" evidence="2"/>
<evidence type="ECO:0000259" key="7">
    <source>
        <dbReference type="PROSITE" id="PS50109"/>
    </source>
</evidence>
<evidence type="ECO:0000256" key="1">
    <source>
        <dbReference type="ARBA" id="ARBA00000085"/>
    </source>
</evidence>
<dbReference type="InterPro" id="IPR004358">
    <property type="entry name" value="Sig_transdc_His_kin-like_C"/>
</dbReference>
<dbReference type="InterPro" id="IPR003594">
    <property type="entry name" value="HATPase_dom"/>
</dbReference>
<dbReference type="Gene3D" id="3.30.450.20">
    <property type="entry name" value="PAS domain"/>
    <property type="match status" value="1"/>
</dbReference>
<evidence type="ECO:0000256" key="3">
    <source>
        <dbReference type="ARBA" id="ARBA00022553"/>
    </source>
</evidence>
<dbReference type="InterPro" id="IPR005467">
    <property type="entry name" value="His_kinase_dom"/>
</dbReference>
<dbReference type="NCBIfam" id="TIGR00229">
    <property type="entry name" value="sensory_box"/>
    <property type="match status" value="1"/>
</dbReference>
<feature type="coiled-coil region" evidence="6">
    <location>
        <begin position="256"/>
        <end position="283"/>
    </location>
</feature>
<dbReference type="PRINTS" id="PR00344">
    <property type="entry name" value="BCTRLSENSOR"/>
</dbReference>
<dbReference type="STRING" id="443254.Marpi_0224"/>
<dbReference type="GO" id="GO:0004673">
    <property type="term" value="F:protein histidine kinase activity"/>
    <property type="evidence" value="ECO:0007669"/>
    <property type="project" value="UniProtKB-EC"/>
</dbReference>
<evidence type="ECO:0000256" key="5">
    <source>
        <dbReference type="ARBA" id="ARBA00022777"/>
    </source>
</evidence>